<feature type="signal peptide" evidence="6">
    <location>
        <begin position="1"/>
        <end position="18"/>
    </location>
</feature>
<dbReference type="InterPro" id="IPR017937">
    <property type="entry name" value="Thioredoxin_CS"/>
</dbReference>
<evidence type="ECO:0000313" key="11">
    <source>
        <dbReference type="Proteomes" id="UP000284434"/>
    </source>
</evidence>
<dbReference type="GO" id="GO:0016491">
    <property type="term" value="F:oxidoreductase activity"/>
    <property type="evidence" value="ECO:0007669"/>
    <property type="project" value="InterPro"/>
</dbReference>
<dbReference type="PROSITE" id="PS00194">
    <property type="entry name" value="THIOREDOXIN_1"/>
    <property type="match status" value="1"/>
</dbReference>
<organism evidence="9 11">
    <name type="scientific">Odoribacter splanchnicus</name>
    <dbReference type="NCBI Taxonomy" id="28118"/>
    <lineage>
        <taxon>Bacteria</taxon>
        <taxon>Pseudomonadati</taxon>
        <taxon>Bacteroidota</taxon>
        <taxon>Bacteroidia</taxon>
        <taxon>Bacteroidales</taxon>
        <taxon>Odoribacteraceae</taxon>
        <taxon>Odoribacter</taxon>
    </lineage>
</organism>
<dbReference type="PANTHER" id="PTHR42852:SF6">
    <property type="entry name" value="THIOL:DISULFIDE INTERCHANGE PROTEIN DSBE"/>
    <property type="match status" value="1"/>
</dbReference>
<dbReference type="Gene3D" id="3.40.30.10">
    <property type="entry name" value="Glutaredoxin"/>
    <property type="match status" value="1"/>
</dbReference>
<gene>
    <name evidence="8" type="ORF">DWW24_14910</name>
    <name evidence="9" type="ORF">DXA53_12405</name>
</gene>
<protein>
    <submittedName>
        <fullName evidence="9">AhpC/TSA family protein</fullName>
    </submittedName>
</protein>
<dbReference type="InterPro" id="IPR025380">
    <property type="entry name" value="DUF4369"/>
</dbReference>
<dbReference type="EMBL" id="QRYW01000034">
    <property type="protein sequence ID" value="RGV21686.1"/>
    <property type="molecule type" value="Genomic_DNA"/>
</dbReference>
<dbReference type="RefSeq" id="WP_013611983.1">
    <property type="nucleotide sequence ID" value="NZ_JABWDG010000024.1"/>
</dbReference>
<name>A0A413IAD9_9BACT</name>
<dbReference type="GO" id="GO:0030313">
    <property type="term" value="C:cell envelope"/>
    <property type="evidence" value="ECO:0007669"/>
    <property type="project" value="UniProtKB-SubCell"/>
</dbReference>
<evidence type="ECO:0000259" key="7">
    <source>
        <dbReference type="PROSITE" id="PS51352"/>
    </source>
</evidence>
<evidence type="ECO:0000256" key="6">
    <source>
        <dbReference type="SAM" id="SignalP"/>
    </source>
</evidence>
<feature type="coiled-coil region" evidence="5">
    <location>
        <begin position="112"/>
        <end position="139"/>
    </location>
</feature>
<dbReference type="CDD" id="cd02966">
    <property type="entry name" value="TlpA_like_family"/>
    <property type="match status" value="1"/>
</dbReference>
<reference evidence="10 11" key="1">
    <citation type="submission" date="2018-08" db="EMBL/GenBank/DDBJ databases">
        <title>A genome reference for cultivated species of the human gut microbiota.</title>
        <authorList>
            <person name="Zou Y."/>
            <person name="Xue W."/>
            <person name="Luo G."/>
        </authorList>
    </citation>
    <scope>NUCLEOTIDE SEQUENCE [LARGE SCALE GENOMIC DNA]</scope>
    <source>
        <strain evidence="8 10">AF14-6AC</strain>
        <strain evidence="9 11">OF03-11</strain>
    </source>
</reference>
<comment type="caution">
    <text evidence="9">The sequence shown here is derived from an EMBL/GenBank/DDBJ whole genome shotgun (WGS) entry which is preliminary data.</text>
</comment>
<dbReference type="OMA" id="PAKSSQF"/>
<dbReference type="Proteomes" id="UP000284434">
    <property type="component" value="Unassembled WGS sequence"/>
</dbReference>
<evidence type="ECO:0000256" key="1">
    <source>
        <dbReference type="ARBA" id="ARBA00004196"/>
    </source>
</evidence>
<proteinExistence type="predicted"/>
<keyword evidence="5" id="KW-0175">Coiled coil</keyword>
<dbReference type="SUPFAM" id="SSF52833">
    <property type="entry name" value="Thioredoxin-like"/>
    <property type="match status" value="1"/>
</dbReference>
<evidence type="ECO:0000313" key="8">
    <source>
        <dbReference type="EMBL" id="RGV21686.1"/>
    </source>
</evidence>
<evidence type="ECO:0000313" key="9">
    <source>
        <dbReference type="EMBL" id="RGY05568.1"/>
    </source>
</evidence>
<evidence type="ECO:0000313" key="10">
    <source>
        <dbReference type="Proteomes" id="UP000283426"/>
    </source>
</evidence>
<evidence type="ECO:0000256" key="5">
    <source>
        <dbReference type="SAM" id="Coils"/>
    </source>
</evidence>
<keyword evidence="6" id="KW-0732">Signal</keyword>
<feature type="domain" description="Thioredoxin" evidence="7">
    <location>
        <begin position="223"/>
        <end position="361"/>
    </location>
</feature>
<dbReference type="Pfam" id="PF00578">
    <property type="entry name" value="AhpC-TSA"/>
    <property type="match status" value="1"/>
</dbReference>
<dbReference type="EMBL" id="QSCO01000017">
    <property type="protein sequence ID" value="RGY05568.1"/>
    <property type="molecule type" value="Genomic_DNA"/>
</dbReference>
<evidence type="ECO:0000256" key="3">
    <source>
        <dbReference type="ARBA" id="ARBA00023157"/>
    </source>
</evidence>
<keyword evidence="4" id="KW-0676">Redox-active center</keyword>
<dbReference type="InterPro" id="IPR036249">
    <property type="entry name" value="Thioredoxin-like_sf"/>
</dbReference>
<dbReference type="Proteomes" id="UP000283426">
    <property type="component" value="Unassembled WGS sequence"/>
</dbReference>
<accession>A0A413IAD9</accession>
<sequence length="361" mass="40204">MKYLLTCIFLLAATSFLAAQTFHIQGNIELDKGELLVLTQQVEGMDTLAQTKFENNRFALTGNLQEPVVALLKIAGYEGGFVMILEPGMEYTAKLTRNGAGDIRGGKLQDIYNDYQKIVADANAESRALNKKASEAAAQKHFKTSHELKAKANKVQQAAFDKMNNIVRKNADNVLAAYLQTAGSERIMELEPLKQIYSLLSEKAKETAPGKLLEARIADLEKVGIAATAPDFTLTTPEGKQVSLYSVKGKLKIIDFWASWCGPCRMENPNMVKLYNDFKDKGLAIVSVSLDERKVPWVQAIKKDGMPWTHVSSLKGWKCEVVKQYNIDAVPSIIVLDENNRILAKNIRAEKLRAFVTEYLK</sequence>
<dbReference type="PROSITE" id="PS51352">
    <property type="entry name" value="THIOREDOXIN_2"/>
    <property type="match status" value="1"/>
</dbReference>
<dbReference type="GO" id="GO:0017004">
    <property type="term" value="P:cytochrome complex assembly"/>
    <property type="evidence" value="ECO:0007669"/>
    <property type="project" value="UniProtKB-KW"/>
</dbReference>
<dbReference type="AlphaFoldDB" id="A0A413IAD9"/>
<evidence type="ECO:0000256" key="2">
    <source>
        <dbReference type="ARBA" id="ARBA00022748"/>
    </source>
</evidence>
<evidence type="ECO:0000256" key="4">
    <source>
        <dbReference type="ARBA" id="ARBA00023284"/>
    </source>
</evidence>
<keyword evidence="3" id="KW-1015">Disulfide bond</keyword>
<dbReference type="GO" id="GO:0016209">
    <property type="term" value="F:antioxidant activity"/>
    <property type="evidence" value="ECO:0007669"/>
    <property type="project" value="InterPro"/>
</dbReference>
<comment type="subcellular location">
    <subcellularLocation>
        <location evidence="1">Cell envelope</location>
    </subcellularLocation>
</comment>
<dbReference type="InterPro" id="IPR013766">
    <property type="entry name" value="Thioredoxin_domain"/>
</dbReference>
<dbReference type="InterPro" id="IPR000866">
    <property type="entry name" value="AhpC/TSA"/>
</dbReference>
<dbReference type="GeneID" id="61274992"/>
<feature type="chain" id="PRO_5036104181" evidence="6">
    <location>
        <begin position="19"/>
        <end position="361"/>
    </location>
</feature>
<dbReference type="PANTHER" id="PTHR42852">
    <property type="entry name" value="THIOL:DISULFIDE INTERCHANGE PROTEIN DSBE"/>
    <property type="match status" value="1"/>
</dbReference>
<keyword evidence="2" id="KW-0201">Cytochrome c-type biogenesis</keyword>
<dbReference type="InterPro" id="IPR050553">
    <property type="entry name" value="Thioredoxin_ResA/DsbE_sf"/>
</dbReference>
<dbReference type="Pfam" id="PF14289">
    <property type="entry name" value="DUF4369"/>
    <property type="match status" value="1"/>
</dbReference>